<name>A0A7K3WQ16_9FLAO</name>
<proteinExistence type="predicted"/>
<protein>
    <submittedName>
        <fullName evidence="1">Uncharacterized protein</fullName>
    </submittedName>
</protein>
<evidence type="ECO:0000313" key="2">
    <source>
        <dbReference type="Proteomes" id="UP000486602"/>
    </source>
</evidence>
<gene>
    <name evidence="1" type="ORF">G3O08_09040</name>
</gene>
<dbReference type="EMBL" id="JAAGVY010000013">
    <property type="protein sequence ID" value="NEN23646.1"/>
    <property type="molecule type" value="Genomic_DNA"/>
</dbReference>
<evidence type="ECO:0000313" key="1">
    <source>
        <dbReference type="EMBL" id="NEN23646.1"/>
    </source>
</evidence>
<dbReference type="AlphaFoldDB" id="A0A7K3WQ16"/>
<organism evidence="1 2">
    <name type="scientific">Cryomorpha ignava</name>
    <dbReference type="NCBI Taxonomy" id="101383"/>
    <lineage>
        <taxon>Bacteria</taxon>
        <taxon>Pseudomonadati</taxon>
        <taxon>Bacteroidota</taxon>
        <taxon>Flavobacteriia</taxon>
        <taxon>Flavobacteriales</taxon>
        <taxon>Cryomorphaceae</taxon>
        <taxon>Cryomorpha</taxon>
    </lineage>
</organism>
<reference evidence="1 2" key="1">
    <citation type="submission" date="2020-02" db="EMBL/GenBank/DDBJ databases">
        <title>Out from the shadows clarifying the taxonomy of the family Cryomorphaceae and related taxa by utilizing the GTDB taxonomic framework.</title>
        <authorList>
            <person name="Bowman J.P."/>
        </authorList>
    </citation>
    <scope>NUCLEOTIDE SEQUENCE [LARGE SCALE GENOMIC DNA]</scope>
    <source>
        <strain evidence="1 2">QSSC 1-22</strain>
    </source>
</reference>
<dbReference type="Proteomes" id="UP000486602">
    <property type="component" value="Unassembled WGS sequence"/>
</dbReference>
<comment type="caution">
    <text evidence="1">The sequence shown here is derived from an EMBL/GenBank/DDBJ whole genome shotgun (WGS) entry which is preliminary data.</text>
</comment>
<accession>A0A7K3WQ16</accession>
<sequence length="180" mass="20233">MNRPFIITFISGAVLILIFALYKTVMADDNSLRSDFLTPPPPSVFAQPISDTVAYKLFSDYHQSNNEKDSKGVLRTGDKAIVQFYVDQEQLIEPLKAKALALGKEFLGLSAIPAYNLADSSHTLIWVAVVDADSTAGVKRELMLPKSGERWSDYIYDYTLACPEMCVENSNWLWNTNWVE</sequence>
<dbReference type="RefSeq" id="WP_163285040.1">
    <property type="nucleotide sequence ID" value="NZ_JAAGVY010000013.1"/>
</dbReference>
<keyword evidence="2" id="KW-1185">Reference proteome</keyword>